<sequence>MTWYIAAFDHWYSVMLVFLLQIITNRELRQRAVYLTVVLMAVFLTATYMLYDNYSDIATFIVNLGLLVFVRDKKFFIVTSLTATLAYILFSFFGNYATETIFALLHLSLGAWSGWLFEIIGEIVVTACMLTVAIGFQLLRKRHAKQFSDDVTLNVIMSALIVAAIAYFSVAAAADNYNIGHGFLGILMIILIAVLLINGGTFIYLFYSYTMRVQAHRQALERHQYDIYVRNLENSYQNLRKFRHDYQNILLSLGEYIHDVDDAELKQYFAKVVQRSDQSLMRDFGHFDHLEQIKDKSLKAIIQDKFSVARQGGVTVQLEASSVVPELDIDPITLARVSGILLDNAIEAVTGQPGGQIAVAVVKYPQMVELIFANSLATSIDRLDELLVAGHTSKGAGHGQGLATVRELLDPLPNVTYEVSARDRFEFIISIESE</sequence>
<dbReference type="PANTHER" id="PTHR40448:SF1">
    <property type="entry name" value="TWO-COMPONENT SENSOR HISTIDINE KINASE"/>
    <property type="match status" value="1"/>
</dbReference>
<gene>
    <name evidence="3" type="ORF">MUDAN_MDHGFNIF_03116</name>
</gene>
<proteinExistence type="predicted"/>
<dbReference type="AlphaFoldDB" id="A0A660DZT5"/>
<dbReference type="EMBL" id="UYIG01000122">
    <property type="protein sequence ID" value="VDG28706.1"/>
    <property type="molecule type" value="Genomic_DNA"/>
</dbReference>
<protein>
    <submittedName>
        <fullName evidence="3">Histidine kinase [Lactobacillus sp.]</fullName>
    </submittedName>
</protein>
<keyword evidence="3" id="KW-0418">Kinase</keyword>
<evidence type="ECO:0000313" key="3">
    <source>
        <dbReference type="EMBL" id="VDG28706.1"/>
    </source>
</evidence>
<dbReference type="InterPro" id="IPR032834">
    <property type="entry name" value="NatK-like_C"/>
</dbReference>
<accession>A0A660DZT5</accession>
<keyword evidence="4" id="KW-1185">Reference proteome</keyword>
<evidence type="ECO:0000256" key="1">
    <source>
        <dbReference type="SAM" id="Phobius"/>
    </source>
</evidence>
<dbReference type="Gene3D" id="3.30.565.10">
    <property type="entry name" value="Histidine kinase-like ATPase, C-terminal domain"/>
    <property type="match status" value="1"/>
</dbReference>
<evidence type="ECO:0000259" key="2">
    <source>
        <dbReference type="Pfam" id="PF14501"/>
    </source>
</evidence>
<organism evidence="3 4">
    <name type="scientific">Lactiplantibacillus mudanjiangensis</name>
    <dbReference type="NCBI Taxonomy" id="1296538"/>
    <lineage>
        <taxon>Bacteria</taxon>
        <taxon>Bacillati</taxon>
        <taxon>Bacillota</taxon>
        <taxon>Bacilli</taxon>
        <taxon>Lactobacillales</taxon>
        <taxon>Lactobacillaceae</taxon>
        <taxon>Lactiplantibacillus</taxon>
    </lineage>
</organism>
<dbReference type="PANTHER" id="PTHR40448">
    <property type="entry name" value="TWO-COMPONENT SENSOR HISTIDINE KINASE"/>
    <property type="match status" value="1"/>
</dbReference>
<feature type="transmembrane region" description="Helical" evidence="1">
    <location>
        <begin position="57"/>
        <end position="73"/>
    </location>
</feature>
<evidence type="ECO:0000313" key="4">
    <source>
        <dbReference type="Proteomes" id="UP000289996"/>
    </source>
</evidence>
<name>A0A660DZT5_9LACO</name>
<feature type="domain" description="Sensor histidine kinase NatK-like C-terminal" evidence="2">
    <location>
        <begin position="331"/>
        <end position="424"/>
    </location>
</feature>
<dbReference type="Proteomes" id="UP000289996">
    <property type="component" value="Unassembled WGS sequence"/>
</dbReference>
<keyword evidence="1" id="KW-0812">Transmembrane</keyword>
<feature type="transmembrane region" description="Helical" evidence="1">
    <location>
        <begin position="85"/>
        <end position="109"/>
    </location>
</feature>
<feature type="transmembrane region" description="Helical" evidence="1">
    <location>
        <begin position="151"/>
        <end position="170"/>
    </location>
</feature>
<dbReference type="InterPro" id="IPR036890">
    <property type="entry name" value="HATPase_C_sf"/>
</dbReference>
<dbReference type="Pfam" id="PF14501">
    <property type="entry name" value="HATPase_c_5"/>
    <property type="match status" value="1"/>
</dbReference>
<dbReference type="SUPFAM" id="SSF55874">
    <property type="entry name" value="ATPase domain of HSP90 chaperone/DNA topoisomerase II/histidine kinase"/>
    <property type="match status" value="1"/>
</dbReference>
<keyword evidence="1" id="KW-1133">Transmembrane helix</keyword>
<feature type="transmembrane region" description="Helical" evidence="1">
    <location>
        <begin position="115"/>
        <end position="139"/>
    </location>
</feature>
<reference evidence="3 4" key="1">
    <citation type="submission" date="2018-11" db="EMBL/GenBank/DDBJ databases">
        <authorList>
            <person name="Wuyts S."/>
        </authorList>
    </citation>
    <scope>NUCLEOTIDE SEQUENCE [LARGE SCALE GENOMIC DNA]</scope>
    <source>
        <strain evidence="3">Lactobacillus mudanjiangensis AMBF249</strain>
    </source>
</reference>
<dbReference type="GO" id="GO:0042802">
    <property type="term" value="F:identical protein binding"/>
    <property type="evidence" value="ECO:0007669"/>
    <property type="project" value="TreeGrafter"/>
</dbReference>
<dbReference type="GO" id="GO:0016301">
    <property type="term" value="F:kinase activity"/>
    <property type="evidence" value="ECO:0007669"/>
    <property type="project" value="UniProtKB-KW"/>
</dbReference>
<feature type="transmembrane region" description="Helical" evidence="1">
    <location>
        <begin position="32"/>
        <end position="51"/>
    </location>
</feature>
<keyword evidence="1" id="KW-0472">Membrane</keyword>
<keyword evidence="3" id="KW-0808">Transferase</keyword>
<dbReference type="RefSeq" id="WP_225424584.1">
    <property type="nucleotide sequence ID" value="NZ_UYIE01000002.1"/>
</dbReference>
<feature type="transmembrane region" description="Helical" evidence="1">
    <location>
        <begin position="182"/>
        <end position="207"/>
    </location>
</feature>